<dbReference type="Proteomes" id="UP000432464">
    <property type="component" value="Unassembled WGS sequence"/>
</dbReference>
<gene>
    <name evidence="2" type="ORF">GLP40_07555</name>
</gene>
<feature type="chain" id="PRO_5026308481" description="PPE family protein" evidence="1">
    <location>
        <begin position="25"/>
        <end position="87"/>
    </location>
</feature>
<name>A0A6I3KVQ3_9NOCA</name>
<organism evidence="2 3">
    <name type="scientific">Nocardia aurantiaca</name>
    <dbReference type="NCBI Taxonomy" id="2675850"/>
    <lineage>
        <taxon>Bacteria</taxon>
        <taxon>Bacillati</taxon>
        <taxon>Actinomycetota</taxon>
        <taxon>Actinomycetes</taxon>
        <taxon>Mycobacteriales</taxon>
        <taxon>Nocardiaceae</taxon>
        <taxon>Nocardia</taxon>
    </lineage>
</organism>
<evidence type="ECO:0008006" key="4">
    <source>
        <dbReference type="Google" id="ProtNLM"/>
    </source>
</evidence>
<dbReference type="RefSeq" id="WP_154787114.1">
    <property type="nucleotide sequence ID" value="NZ_WMBB01000003.1"/>
</dbReference>
<dbReference type="AlphaFoldDB" id="A0A6I3KVQ3"/>
<keyword evidence="3" id="KW-1185">Reference proteome</keyword>
<dbReference type="EMBL" id="WMBB01000003">
    <property type="protein sequence ID" value="MTE12630.1"/>
    <property type="molecule type" value="Genomic_DNA"/>
</dbReference>
<evidence type="ECO:0000313" key="3">
    <source>
        <dbReference type="Proteomes" id="UP000432464"/>
    </source>
</evidence>
<evidence type="ECO:0000313" key="2">
    <source>
        <dbReference type="EMBL" id="MTE12630.1"/>
    </source>
</evidence>
<evidence type="ECO:0000256" key="1">
    <source>
        <dbReference type="SAM" id="SignalP"/>
    </source>
</evidence>
<comment type="caution">
    <text evidence="2">The sequence shown here is derived from an EMBL/GenBank/DDBJ whole genome shotgun (WGS) entry which is preliminary data.</text>
</comment>
<keyword evidence="1" id="KW-0732">Signal</keyword>
<sequence length="87" mass="8146">MKIVLGTAGIIAAGLFLTAPNASAEALPLQNVDIGITGSGIGPTGSGAGVDSGAGPEAVLGLGSVNVGSSALTGPFIDFGSVRVPLG</sequence>
<proteinExistence type="predicted"/>
<reference evidence="2 3" key="1">
    <citation type="submission" date="2019-11" db="EMBL/GenBank/DDBJ databases">
        <title>Nocardia sp. nov. CT2-14 isolated from soil.</title>
        <authorList>
            <person name="Kanchanasin P."/>
            <person name="Tanasupawat S."/>
            <person name="Yuki M."/>
            <person name="Kudo T."/>
        </authorList>
    </citation>
    <scope>NUCLEOTIDE SEQUENCE [LARGE SCALE GENOMIC DNA]</scope>
    <source>
        <strain evidence="2 3">CT2-14</strain>
    </source>
</reference>
<feature type="signal peptide" evidence="1">
    <location>
        <begin position="1"/>
        <end position="24"/>
    </location>
</feature>
<accession>A0A6I3KVQ3</accession>
<protein>
    <recommendedName>
        <fullName evidence="4">PPE family protein</fullName>
    </recommendedName>
</protein>